<comment type="caution">
    <text evidence="1">The sequence shown here is derived from an EMBL/GenBank/DDBJ whole genome shotgun (WGS) entry which is preliminary data.</text>
</comment>
<organism evidence="1 2">
    <name type="scientific">Paenibacillus brasilensis</name>
    <dbReference type="NCBI Taxonomy" id="128574"/>
    <lineage>
        <taxon>Bacteria</taxon>
        <taxon>Bacillati</taxon>
        <taxon>Bacillota</taxon>
        <taxon>Bacilli</taxon>
        <taxon>Bacillales</taxon>
        <taxon>Paenibacillaceae</taxon>
        <taxon>Paenibacillus</taxon>
    </lineage>
</organism>
<evidence type="ECO:0000313" key="2">
    <source>
        <dbReference type="Proteomes" id="UP001242811"/>
    </source>
</evidence>
<accession>A0ABU0L3C4</accession>
<name>A0ABU0L3C4_9BACL</name>
<dbReference type="EMBL" id="JAUSWA010000023">
    <property type="protein sequence ID" value="MDQ0495522.1"/>
    <property type="molecule type" value="Genomic_DNA"/>
</dbReference>
<protein>
    <submittedName>
        <fullName evidence="1">Uncharacterized protein</fullName>
    </submittedName>
</protein>
<dbReference type="Gene3D" id="3.40.190.10">
    <property type="entry name" value="Periplasmic binding protein-like II"/>
    <property type="match status" value="1"/>
</dbReference>
<gene>
    <name evidence="1" type="ORF">QOZ95_003702</name>
</gene>
<dbReference type="SUPFAM" id="SSF53850">
    <property type="entry name" value="Periplasmic binding protein-like II"/>
    <property type="match status" value="1"/>
</dbReference>
<keyword evidence="2" id="KW-1185">Reference proteome</keyword>
<evidence type="ECO:0000313" key="1">
    <source>
        <dbReference type="EMBL" id="MDQ0495522.1"/>
    </source>
</evidence>
<sequence length="105" mass="11638">MVLKSLWSVTDTNGAFATKLRLAMSSGQEMPDIVVLGTENEQLAQDMIDSGMFAEAGPLFDKYASDSWKQTMNQDANVWNKYSLDVKKMGIPRTAVWNMAPCSLV</sequence>
<proteinExistence type="predicted"/>
<reference evidence="1 2" key="1">
    <citation type="submission" date="2023-07" db="EMBL/GenBank/DDBJ databases">
        <title>Genomic Encyclopedia of Type Strains, Phase IV (KMG-IV): sequencing the most valuable type-strain genomes for metagenomic binning, comparative biology and taxonomic classification.</title>
        <authorList>
            <person name="Goeker M."/>
        </authorList>
    </citation>
    <scope>NUCLEOTIDE SEQUENCE [LARGE SCALE GENOMIC DNA]</scope>
    <source>
        <strain evidence="1 2">DSM 14914</strain>
    </source>
</reference>
<dbReference type="Proteomes" id="UP001242811">
    <property type="component" value="Unassembled WGS sequence"/>
</dbReference>